<dbReference type="GO" id="GO:0005506">
    <property type="term" value="F:iron ion binding"/>
    <property type="evidence" value="ECO:0007669"/>
    <property type="project" value="InterPro"/>
</dbReference>
<protein>
    <submittedName>
        <fullName evidence="8">Heme peroxidase</fullName>
    </submittedName>
</protein>
<dbReference type="Gene3D" id="1.10.630.10">
    <property type="entry name" value="Cytochrome P450"/>
    <property type="match status" value="1"/>
</dbReference>
<feature type="binding site" description="axial binding residue" evidence="6">
    <location>
        <position position="380"/>
    </location>
    <ligand>
        <name>heme b</name>
        <dbReference type="ChEBI" id="CHEBI:60344"/>
    </ligand>
    <ligandPart>
        <name>Fe</name>
        <dbReference type="ChEBI" id="CHEBI:18248"/>
    </ligandPart>
</feature>
<dbReference type="PRINTS" id="PR00457">
    <property type="entry name" value="ANPEROXIDASE"/>
</dbReference>
<dbReference type="SUPFAM" id="SSF48113">
    <property type="entry name" value="Heme-dependent peroxidases"/>
    <property type="match status" value="1"/>
</dbReference>
<dbReference type="Proteomes" id="UP000636479">
    <property type="component" value="Unassembled WGS sequence"/>
</dbReference>
<dbReference type="InterPro" id="IPR050783">
    <property type="entry name" value="Oxylipin_biosynth_metab"/>
</dbReference>
<dbReference type="AlphaFoldDB" id="A0A8H6W8L2"/>
<dbReference type="PROSITE" id="PS50292">
    <property type="entry name" value="PEROXIDASE_3"/>
    <property type="match status" value="1"/>
</dbReference>
<dbReference type="EMBL" id="JACAZF010000003">
    <property type="protein sequence ID" value="KAF7309764.1"/>
    <property type="molecule type" value="Genomic_DNA"/>
</dbReference>
<feature type="compositionally biased region" description="Low complexity" evidence="7">
    <location>
        <begin position="1"/>
        <end position="17"/>
    </location>
</feature>
<feature type="region of interest" description="Disordered" evidence="7">
    <location>
        <begin position="1"/>
        <end position="47"/>
    </location>
</feature>
<gene>
    <name evidence="8" type="ORF">MIND_00348200</name>
</gene>
<dbReference type="PANTHER" id="PTHR11903">
    <property type="entry name" value="PROSTAGLANDIN G/H SYNTHASE"/>
    <property type="match status" value="1"/>
</dbReference>
<dbReference type="RefSeq" id="XP_037223214.1">
    <property type="nucleotide sequence ID" value="XM_037360329.1"/>
</dbReference>
<dbReference type="InterPro" id="IPR034812">
    <property type="entry name" value="Ppo-like_N"/>
</dbReference>
<dbReference type="GO" id="GO:0004601">
    <property type="term" value="F:peroxidase activity"/>
    <property type="evidence" value="ECO:0007669"/>
    <property type="project" value="UniProtKB-KW"/>
</dbReference>
<dbReference type="OrthoDB" id="823504at2759"/>
<reference evidence="8" key="1">
    <citation type="submission" date="2020-05" db="EMBL/GenBank/DDBJ databases">
        <title>Mycena genomes resolve the evolution of fungal bioluminescence.</title>
        <authorList>
            <person name="Tsai I.J."/>
        </authorList>
    </citation>
    <scope>NUCLEOTIDE SEQUENCE</scope>
    <source>
        <strain evidence="8">171206Taipei</strain>
    </source>
</reference>
<dbReference type="Pfam" id="PF03098">
    <property type="entry name" value="An_peroxidase"/>
    <property type="match status" value="1"/>
</dbReference>
<evidence type="ECO:0000313" key="9">
    <source>
        <dbReference type="Proteomes" id="UP000636479"/>
    </source>
</evidence>
<dbReference type="SUPFAM" id="SSF48264">
    <property type="entry name" value="Cytochrome P450"/>
    <property type="match status" value="1"/>
</dbReference>
<evidence type="ECO:0000256" key="7">
    <source>
        <dbReference type="SAM" id="MobiDB-lite"/>
    </source>
</evidence>
<evidence type="ECO:0000256" key="6">
    <source>
        <dbReference type="PIRSR" id="PIRSR619791-2"/>
    </source>
</evidence>
<dbReference type="PANTHER" id="PTHR11903:SF37">
    <property type="entry name" value="PSI-PRODUCING OXYGENASE A"/>
    <property type="match status" value="1"/>
</dbReference>
<dbReference type="Gene3D" id="1.10.640.10">
    <property type="entry name" value="Haem peroxidase domain superfamily, animal type"/>
    <property type="match status" value="1"/>
</dbReference>
<dbReference type="InterPro" id="IPR010255">
    <property type="entry name" value="Haem_peroxidase_sf"/>
</dbReference>
<keyword evidence="5 6" id="KW-0408">Iron</keyword>
<keyword evidence="1 6" id="KW-0349">Heme</keyword>
<keyword evidence="8" id="KW-0575">Peroxidase</keyword>
<evidence type="ECO:0000256" key="5">
    <source>
        <dbReference type="ARBA" id="ARBA00023004"/>
    </source>
</evidence>
<keyword evidence="3" id="KW-0223">Dioxygenase</keyword>
<dbReference type="GO" id="GO:0051213">
    <property type="term" value="F:dioxygenase activity"/>
    <property type="evidence" value="ECO:0007669"/>
    <property type="project" value="UniProtKB-KW"/>
</dbReference>
<dbReference type="GO" id="GO:0006979">
    <property type="term" value="P:response to oxidative stress"/>
    <property type="evidence" value="ECO:0007669"/>
    <property type="project" value="InterPro"/>
</dbReference>
<proteinExistence type="predicted"/>
<evidence type="ECO:0000256" key="4">
    <source>
        <dbReference type="ARBA" id="ARBA00023002"/>
    </source>
</evidence>
<evidence type="ECO:0000256" key="1">
    <source>
        <dbReference type="ARBA" id="ARBA00022617"/>
    </source>
</evidence>
<dbReference type="GeneID" id="59342845"/>
<dbReference type="InterPro" id="IPR037120">
    <property type="entry name" value="Haem_peroxidase_sf_animal"/>
</dbReference>
<evidence type="ECO:0000313" key="8">
    <source>
        <dbReference type="EMBL" id="KAF7309764.1"/>
    </source>
</evidence>
<feature type="compositionally biased region" description="Polar residues" evidence="7">
    <location>
        <begin position="31"/>
        <end position="40"/>
    </location>
</feature>
<sequence>MNRRSSFFFRRQPSTSSPAAATNGKEHAVTESPSNGSTRNHPPDTPTILQSLSEQASAKSVHTSALSAVVDAVSHRDEIDDRKLALEHGISFVSKVSNEKLATTLQNKIIELFYNDLAHPHATNIGNNFAWRTADGGNNNVNAPDMGRAGTPYARSVQQSHPLPRHELPDASLLFDALLKREGFVEHPAGLSSLMFSFAALVIHSVFRTSHTDVNINDTSSYVDLSPLYGVSQAEQDTVRKREAGLGLLYPDVFAEDRLLLLPPAVCVLLVLFSRNHNYIAQRLYEINERNSYRDPGTLNEKELAAQDEQLFQTARLVNCGWFGSVVFSDYFSSILGLVRQGSNWSLNPFGEFRDEAHSLFDRGQGNVCSVEFNCLYRWHATTSIEDEKWVNKVFNQIFEGKAPEEVTREDFKAAAIKVARQRPDVHHWTFGDIRRQEDGSFKDEDLSRILKNATDHPAAAFRARGTPASMRLHEIMGIEQNRQWGVCSLNDFRRYLGLKPYASFLEWNPNPEVADAAEKLYGNIEYLELYVGLQAEETKELGDGAGLCPGYTISRAILADAIALTRGYLFSPASRNASEIYTDRHFTYDYTPFNLTAWGFADCQRDPDAYGFGSTLGRLFQRTLPDGFTENSTYAFFPLMTPTAMKANLTKLHLLDGYDMARPKDERPVQIVSDYETVAEVLKNTKFVSTYATRSARFIKGKGFFIVESEEKRQEVFTKLFGSSDLLNKAATFFRETTSKLIASSSFKLVGGKTSVVDIVRDVLRLVPIYWAADISGVELKTKDNPHGDFTAVELYTMLSDIYSFVFLDSEKAKIKVVEAQVQSHVEKLLHHIGGTSRLSVVGSVATLFKNKKTEQHDIVKRLRDLGRPGAEVANMVLAIMVASVELSLSLTNLCNAYIGSEHQQKIQTSQDISGFIREALRVDPPFRGVYRTATSDVSAGGTSFPKDARLFLDVAAVYGDGGRYANPTAVDSDRKTESYLYADGAFKNLGDAFTVRVLSEVLKTVLSYKGITRAPGQSGSLKRFKDSSRRDLCFAYLDGSSKFSVPWPGSMTVQYEAS</sequence>
<dbReference type="GO" id="GO:0020037">
    <property type="term" value="F:heme binding"/>
    <property type="evidence" value="ECO:0007669"/>
    <property type="project" value="InterPro"/>
</dbReference>
<evidence type="ECO:0000256" key="3">
    <source>
        <dbReference type="ARBA" id="ARBA00022964"/>
    </source>
</evidence>
<dbReference type="InterPro" id="IPR036396">
    <property type="entry name" value="Cyt_P450_sf"/>
</dbReference>
<comment type="caution">
    <text evidence="8">The sequence shown here is derived from an EMBL/GenBank/DDBJ whole genome shotgun (WGS) entry which is preliminary data.</text>
</comment>
<dbReference type="GO" id="GO:0016705">
    <property type="term" value="F:oxidoreductase activity, acting on paired donors, with incorporation or reduction of molecular oxygen"/>
    <property type="evidence" value="ECO:0007669"/>
    <property type="project" value="InterPro"/>
</dbReference>
<accession>A0A8H6W8L2</accession>
<evidence type="ECO:0000256" key="2">
    <source>
        <dbReference type="ARBA" id="ARBA00022723"/>
    </source>
</evidence>
<keyword evidence="2 6" id="KW-0479">Metal-binding</keyword>
<keyword evidence="9" id="KW-1185">Reference proteome</keyword>
<dbReference type="GO" id="GO:0006631">
    <property type="term" value="P:fatty acid metabolic process"/>
    <property type="evidence" value="ECO:0007669"/>
    <property type="project" value="UniProtKB-ARBA"/>
</dbReference>
<organism evidence="8 9">
    <name type="scientific">Mycena indigotica</name>
    <dbReference type="NCBI Taxonomy" id="2126181"/>
    <lineage>
        <taxon>Eukaryota</taxon>
        <taxon>Fungi</taxon>
        <taxon>Dikarya</taxon>
        <taxon>Basidiomycota</taxon>
        <taxon>Agaricomycotina</taxon>
        <taxon>Agaricomycetes</taxon>
        <taxon>Agaricomycetidae</taxon>
        <taxon>Agaricales</taxon>
        <taxon>Marasmiineae</taxon>
        <taxon>Mycenaceae</taxon>
        <taxon>Mycena</taxon>
    </lineage>
</organism>
<name>A0A8H6W8L2_9AGAR</name>
<dbReference type="GO" id="GO:0004497">
    <property type="term" value="F:monooxygenase activity"/>
    <property type="evidence" value="ECO:0007669"/>
    <property type="project" value="InterPro"/>
</dbReference>
<dbReference type="InterPro" id="IPR019791">
    <property type="entry name" value="Haem_peroxidase_animal"/>
</dbReference>
<dbReference type="CDD" id="cd09817">
    <property type="entry name" value="linoleate_diol_synthase_like"/>
    <property type="match status" value="1"/>
</dbReference>
<keyword evidence="4" id="KW-0560">Oxidoreductase</keyword>